<reference evidence="1 2" key="1">
    <citation type="submission" date="2018-03" db="EMBL/GenBank/DDBJ databases">
        <title>Draft genome of Nitrosomonas supralitoralis APG5.</title>
        <authorList>
            <person name="Urakawa H."/>
            <person name="Lopez J.V."/>
        </authorList>
    </citation>
    <scope>NUCLEOTIDE SEQUENCE [LARGE SCALE GENOMIC DNA]</scope>
    <source>
        <strain evidence="1 2">APG5</strain>
    </source>
</reference>
<dbReference type="Proteomes" id="UP000241912">
    <property type="component" value="Unassembled WGS sequence"/>
</dbReference>
<comment type="caution">
    <text evidence="1">The sequence shown here is derived from an EMBL/GenBank/DDBJ whole genome shotgun (WGS) entry which is preliminary data.</text>
</comment>
<organism evidence="1 2">
    <name type="scientific">Nitrosomonas supralitoralis</name>
    <dbReference type="NCBI Taxonomy" id="2116706"/>
    <lineage>
        <taxon>Bacteria</taxon>
        <taxon>Pseudomonadati</taxon>
        <taxon>Pseudomonadota</taxon>
        <taxon>Betaproteobacteria</taxon>
        <taxon>Nitrosomonadales</taxon>
        <taxon>Nitrosomonadaceae</taxon>
        <taxon>Nitrosomonas</taxon>
    </lineage>
</organism>
<proteinExistence type="predicted"/>
<dbReference type="EMBL" id="PXXU01000082">
    <property type="protein sequence ID" value="PSJ16026.1"/>
    <property type="molecule type" value="Genomic_DNA"/>
</dbReference>
<accession>A0A2P7NRB3</accession>
<protein>
    <submittedName>
        <fullName evidence="1">Uncharacterized protein</fullName>
    </submittedName>
</protein>
<evidence type="ECO:0000313" key="2">
    <source>
        <dbReference type="Proteomes" id="UP000241912"/>
    </source>
</evidence>
<dbReference type="AlphaFoldDB" id="A0A2P7NRB3"/>
<evidence type="ECO:0000313" key="1">
    <source>
        <dbReference type="EMBL" id="PSJ16026.1"/>
    </source>
</evidence>
<name>A0A2P7NRB3_9PROT</name>
<sequence length="59" mass="6888">MMRKVDENGGELTRYPMLSNLYADRTKPPSVKNQHICLLEIFIFTVNATEPEFIYLLLL</sequence>
<keyword evidence="2" id="KW-1185">Reference proteome</keyword>
<gene>
    <name evidence="1" type="ORF">C7H79_15760</name>
</gene>